<gene>
    <name evidence="1" type="ORF">HS088_TW21G01344</name>
</gene>
<keyword evidence="2" id="KW-1185">Reference proteome</keyword>
<evidence type="ECO:0000313" key="1">
    <source>
        <dbReference type="EMBL" id="KAF5729185.1"/>
    </source>
</evidence>
<evidence type="ECO:0008006" key="3">
    <source>
        <dbReference type="Google" id="ProtNLM"/>
    </source>
</evidence>
<dbReference type="InterPro" id="IPR052451">
    <property type="entry name" value="Ser/Thr_kinase-like"/>
</dbReference>
<protein>
    <recommendedName>
        <fullName evidence="3">LRR receptor-like serine/threonine-protein kinase</fullName>
    </recommendedName>
</protein>
<accession>A0A7J7C5H0</accession>
<evidence type="ECO:0000313" key="2">
    <source>
        <dbReference type="Proteomes" id="UP000593562"/>
    </source>
</evidence>
<proteinExistence type="predicted"/>
<comment type="caution">
    <text evidence="1">The sequence shown here is derived from an EMBL/GenBank/DDBJ whole genome shotgun (WGS) entry which is preliminary data.</text>
</comment>
<dbReference type="PANTHER" id="PTHR48008:SF14">
    <property type="entry name" value="PROTEIN KINASE DOMAIN-CONTAINING PROTEIN"/>
    <property type="match status" value="1"/>
</dbReference>
<dbReference type="EMBL" id="JAAARO010000021">
    <property type="protein sequence ID" value="KAF5729185.1"/>
    <property type="molecule type" value="Genomic_DNA"/>
</dbReference>
<dbReference type="PANTHER" id="PTHR48008">
    <property type="entry name" value="LEUCINE-RICH REPEAT RECEPTOR-LIKE PROTEIN KINASE IMK3-RELATED"/>
    <property type="match status" value="1"/>
</dbReference>
<dbReference type="Gene3D" id="1.10.510.10">
    <property type="entry name" value="Transferase(Phosphotransferase) domain 1"/>
    <property type="match status" value="1"/>
</dbReference>
<sequence length="104" mass="11411">METITSKKPTDEMFSGDMSLKQLVGDSLLNGSVIEIVDSDLLHQNDLHFAAKEQCAASILSLAINCTTDSPNERISMEEVGSRLEKIKSELLASIARRSRYLPG</sequence>
<name>A0A7J7C5H0_TRIWF</name>
<reference evidence="1 2" key="1">
    <citation type="journal article" date="2020" name="Nat. Commun.">
        <title>Genome of Tripterygium wilfordii and identification of cytochrome P450 involved in triptolide biosynthesis.</title>
        <authorList>
            <person name="Tu L."/>
            <person name="Su P."/>
            <person name="Zhang Z."/>
            <person name="Gao L."/>
            <person name="Wang J."/>
            <person name="Hu T."/>
            <person name="Zhou J."/>
            <person name="Zhang Y."/>
            <person name="Zhao Y."/>
            <person name="Liu Y."/>
            <person name="Song Y."/>
            <person name="Tong Y."/>
            <person name="Lu Y."/>
            <person name="Yang J."/>
            <person name="Xu C."/>
            <person name="Jia M."/>
            <person name="Peters R.J."/>
            <person name="Huang L."/>
            <person name="Gao W."/>
        </authorList>
    </citation>
    <scope>NUCLEOTIDE SEQUENCE [LARGE SCALE GENOMIC DNA]</scope>
    <source>
        <strain evidence="2">cv. XIE 37</strain>
        <tissue evidence="1">Leaf</tissue>
    </source>
</reference>
<dbReference type="AlphaFoldDB" id="A0A7J7C5H0"/>
<dbReference type="InParanoid" id="A0A7J7C5H0"/>
<dbReference type="Proteomes" id="UP000593562">
    <property type="component" value="Unassembled WGS sequence"/>
</dbReference>
<organism evidence="1 2">
    <name type="scientific">Tripterygium wilfordii</name>
    <name type="common">Thunder God vine</name>
    <dbReference type="NCBI Taxonomy" id="458696"/>
    <lineage>
        <taxon>Eukaryota</taxon>
        <taxon>Viridiplantae</taxon>
        <taxon>Streptophyta</taxon>
        <taxon>Embryophyta</taxon>
        <taxon>Tracheophyta</taxon>
        <taxon>Spermatophyta</taxon>
        <taxon>Magnoliopsida</taxon>
        <taxon>eudicotyledons</taxon>
        <taxon>Gunneridae</taxon>
        <taxon>Pentapetalae</taxon>
        <taxon>rosids</taxon>
        <taxon>fabids</taxon>
        <taxon>Celastrales</taxon>
        <taxon>Celastraceae</taxon>
        <taxon>Tripterygium</taxon>
    </lineage>
</organism>